<dbReference type="AlphaFoldDB" id="A0A7S4FG64"/>
<keyword evidence="1" id="KW-0472">Membrane</keyword>
<evidence type="ECO:0000256" key="1">
    <source>
        <dbReference type="SAM" id="Phobius"/>
    </source>
</evidence>
<proteinExistence type="predicted"/>
<evidence type="ECO:0000313" key="3">
    <source>
        <dbReference type="EMBL" id="CAE0792620.1"/>
    </source>
</evidence>
<feature type="domain" description="Metallo-beta-lactamase" evidence="2">
    <location>
        <begin position="209"/>
        <end position="420"/>
    </location>
</feature>
<sequence length="467" mass="51713">MSYFSECHKKLDFHEVYYHTGDQEIRSTHGIGENAFRTVWHVVAAALTFACVVYVSLAIEDASASRLHLHPGTTIPSTIAVHPFKHGVSTLLRAIPSRRPVNFGEVEMRQDAWTRVGVVGEEVSSQRPVELPLPPSIGQMDVVVLGSGVSTSIPMMVHVLRTGCRHPELFRKSDGLSCCEEAMRNPQSKNRRNNVSILVRYAHPDGRMRYIMVDAGKTLRDTVLKNFPRLNISTIDALLLTHGHADAMMGLDDLRDLQIVSEVRENGKPVGYASKTGPIRIISNAATLQRAHEAFPYLSTAIDFVKPGILQRRVAHLEWDEIDDDARVDICDVPVRSFPVFHGGTYISLGFAFGHDASFVYISDISALPDASQAYLRSLRGKIKVLVVDALRRARSYSHYTLDDALALVRDIRPEKTFLVGMCSCEMGDHDEVNAELASLTESEGLYVQLAYDGMGIPASFLNSPTA</sequence>
<keyword evidence="1" id="KW-0812">Transmembrane</keyword>
<protein>
    <recommendedName>
        <fullName evidence="2">Metallo-beta-lactamase domain-containing protein</fullName>
    </recommendedName>
</protein>
<dbReference type="EMBL" id="HBJA01011843">
    <property type="protein sequence ID" value="CAE0792620.1"/>
    <property type="molecule type" value="Transcribed_RNA"/>
</dbReference>
<evidence type="ECO:0000259" key="2">
    <source>
        <dbReference type="Pfam" id="PF12706"/>
    </source>
</evidence>
<dbReference type="SUPFAM" id="SSF56281">
    <property type="entry name" value="Metallo-hydrolase/oxidoreductase"/>
    <property type="match status" value="1"/>
</dbReference>
<accession>A0A7S4FG64</accession>
<feature type="transmembrane region" description="Helical" evidence="1">
    <location>
        <begin position="39"/>
        <end position="59"/>
    </location>
</feature>
<dbReference type="InterPro" id="IPR001279">
    <property type="entry name" value="Metallo-B-lactamas"/>
</dbReference>
<dbReference type="InterPro" id="IPR036866">
    <property type="entry name" value="RibonucZ/Hydroxyglut_hydro"/>
</dbReference>
<dbReference type="PANTHER" id="PTHR42663:SF6">
    <property type="entry name" value="HYDROLASE C777.06C-RELATED"/>
    <property type="match status" value="1"/>
</dbReference>
<dbReference type="PANTHER" id="PTHR42663">
    <property type="entry name" value="HYDROLASE C777.06C-RELATED-RELATED"/>
    <property type="match status" value="1"/>
</dbReference>
<dbReference type="CDD" id="cd16279">
    <property type="entry name" value="metallo-hydrolase-like_MBL-fold"/>
    <property type="match status" value="1"/>
</dbReference>
<organism evidence="3">
    <name type="scientific">Eutreptiella gymnastica</name>
    <dbReference type="NCBI Taxonomy" id="73025"/>
    <lineage>
        <taxon>Eukaryota</taxon>
        <taxon>Discoba</taxon>
        <taxon>Euglenozoa</taxon>
        <taxon>Euglenida</taxon>
        <taxon>Spirocuta</taxon>
        <taxon>Euglenophyceae</taxon>
        <taxon>Eutreptiales</taxon>
        <taxon>Eutreptiaceae</taxon>
        <taxon>Eutreptiella</taxon>
    </lineage>
</organism>
<reference evidence="3" key="1">
    <citation type="submission" date="2021-01" db="EMBL/GenBank/DDBJ databases">
        <authorList>
            <person name="Corre E."/>
            <person name="Pelletier E."/>
            <person name="Niang G."/>
            <person name="Scheremetjew M."/>
            <person name="Finn R."/>
            <person name="Kale V."/>
            <person name="Holt S."/>
            <person name="Cochrane G."/>
            <person name="Meng A."/>
            <person name="Brown T."/>
            <person name="Cohen L."/>
        </authorList>
    </citation>
    <scope>NUCLEOTIDE SEQUENCE</scope>
    <source>
        <strain evidence="3">CCMP1594</strain>
    </source>
</reference>
<keyword evidence="1" id="KW-1133">Transmembrane helix</keyword>
<name>A0A7S4FG64_9EUGL</name>
<dbReference type="Pfam" id="PF12706">
    <property type="entry name" value="Lactamase_B_2"/>
    <property type="match status" value="1"/>
</dbReference>
<dbReference type="Gene3D" id="3.60.15.10">
    <property type="entry name" value="Ribonuclease Z/Hydroxyacylglutathione hydrolase-like"/>
    <property type="match status" value="1"/>
</dbReference>
<gene>
    <name evidence="3" type="ORF">EGYM00163_LOCUS3736</name>
</gene>